<dbReference type="InterPro" id="IPR023214">
    <property type="entry name" value="HAD_sf"/>
</dbReference>
<accession>A0ABS8FS21</accession>
<keyword evidence="2" id="KW-1185">Reference proteome</keyword>
<dbReference type="InterPro" id="IPR000150">
    <property type="entry name" value="Cof"/>
</dbReference>
<comment type="caution">
    <text evidence="1">The sequence shown here is derived from an EMBL/GenBank/DDBJ whole genome shotgun (WGS) entry which is preliminary data.</text>
</comment>
<dbReference type="PANTHER" id="PTHR10000:SF53">
    <property type="entry name" value="5-AMINO-6-(5-PHOSPHO-D-RIBITYLAMINO)URACIL PHOSPHATASE YBJI-RELATED"/>
    <property type="match status" value="1"/>
</dbReference>
<dbReference type="Proteomes" id="UP001198151">
    <property type="component" value="Unassembled WGS sequence"/>
</dbReference>
<dbReference type="SFLD" id="SFLDS00003">
    <property type="entry name" value="Haloacid_Dehalogenase"/>
    <property type="match status" value="1"/>
</dbReference>
<proteinExistence type="predicted"/>
<dbReference type="GO" id="GO:0016787">
    <property type="term" value="F:hydrolase activity"/>
    <property type="evidence" value="ECO:0007669"/>
    <property type="project" value="UniProtKB-KW"/>
</dbReference>
<evidence type="ECO:0000313" key="1">
    <source>
        <dbReference type="EMBL" id="MCC2252836.1"/>
    </source>
</evidence>
<dbReference type="SUPFAM" id="SSF56784">
    <property type="entry name" value="HAD-like"/>
    <property type="match status" value="1"/>
</dbReference>
<dbReference type="Gene3D" id="3.30.1240.10">
    <property type="match status" value="1"/>
</dbReference>
<dbReference type="NCBIfam" id="TIGR00099">
    <property type="entry name" value="Cof-subfamily"/>
    <property type="match status" value="1"/>
</dbReference>
<dbReference type="EMBL" id="JAJEQX010000001">
    <property type="protein sequence ID" value="MCC2252836.1"/>
    <property type="molecule type" value="Genomic_DNA"/>
</dbReference>
<sequence length="284" mass="31497">MIKLIASDLDGTLLRNGAQSLAPETLDLIRRVIDSGIHFAAASGRQYANERLLFSGLEDRISYIAENGSLCIHRGKVISRGIIPDTLAYRIMRELKKRPGYEILVSREDTCLIEGKNPEFENHVRNVLRYKTQIVDDVTKADGPFLKLAVADMTAFGSGRTVPDSSREFPSFHEFLKHLQTLFSSEIKVVTSGNIWIDFVVPDHNKGTALQDLLDLFSVSPEECMVFGDQYNDVEMLELAGESYAMSTGAPGISAHAAHVTGNVEEVLEELLKKQPFVPASQRS</sequence>
<dbReference type="NCBIfam" id="TIGR01484">
    <property type="entry name" value="HAD-SF-IIB"/>
    <property type="match status" value="1"/>
</dbReference>
<dbReference type="Pfam" id="PF08282">
    <property type="entry name" value="Hydrolase_3"/>
    <property type="match status" value="1"/>
</dbReference>
<dbReference type="SFLD" id="SFLDG01140">
    <property type="entry name" value="C2.B:_Phosphomannomutase_and_P"/>
    <property type="match status" value="1"/>
</dbReference>
<dbReference type="PANTHER" id="PTHR10000">
    <property type="entry name" value="PHOSPHOSERINE PHOSPHATASE"/>
    <property type="match status" value="1"/>
</dbReference>
<reference evidence="1 2" key="1">
    <citation type="submission" date="2021-10" db="EMBL/GenBank/DDBJ databases">
        <title>Anaerobic single-cell dispensing facilitates the cultivation of human gut bacteria.</title>
        <authorList>
            <person name="Afrizal A."/>
        </authorList>
    </citation>
    <scope>NUCLEOTIDE SEQUENCE [LARGE SCALE GENOMIC DNA]</scope>
    <source>
        <strain evidence="1 2">CLA-AA-H200</strain>
    </source>
</reference>
<organism evidence="1 2">
    <name type="scientific">Ruminococcus turbiniformis</name>
    <dbReference type="NCBI Taxonomy" id="2881258"/>
    <lineage>
        <taxon>Bacteria</taxon>
        <taxon>Bacillati</taxon>
        <taxon>Bacillota</taxon>
        <taxon>Clostridia</taxon>
        <taxon>Eubacteriales</taxon>
        <taxon>Oscillospiraceae</taxon>
        <taxon>Ruminococcus</taxon>
    </lineage>
</organism>
<evidence type="ECO:0000313" key="2">
    <source>
        <dbReference type="Proteomes" id="UP001198151"/>
    </source>
</evidence>
<dbReference type="InterPro" id="IPR036412">
    <property type="entry name" value="HAD-like_sf"/>
</dbReference>
<dbReference type="InterPro" id="IPR006379">
    <property type="entry name" value="HAD-SF_hydro_IIB"/>
</dbReference>
<dbReference type="PROSITE" id="PS01229">
    <property type="entry name" value="COF_2"/>
    <property type="match status" value="1"/>
</dbReference>
<protein>
    <submittedName>
        <fullName evidence="1">HAD family hydrolase</fullName>
    </submittedName>
</protein>
<dbReference type="Gene3D" id="3.40.50.1000">
    <property type="entry name" value="HAD superfamily/HAD-like"/>
    <property type="match status" value="1"/>
</dbReference>
<gene>
    <name evidence="1" type="ORF">LKD70_00005</name>
</gene>
<keyword evidence="1" id="KW-0378">Hydrolase</keyword>
<name>A0ABS8FS21_9FIRM</name>